<gene>
    <name evidence="1" type="ORF">Q8947_10620</name>
</gene>
<dbReference type="Proteomes" id="UP001232156">
    <property type="component" value="Unassembled WGS sequence"/>
</dbReference>
<name>A0ABU1D7K6_9BURK</name>
<dbReference type="Pfam" id="PF07277">
    <property type="entry name" value="SapC"/>
    <property type="match status" value="1"/>
</dbReference>
<dbReference type="EMBL" id="JAUZQE010000025">
    <property type="protein sequence ID" value="MDR4126431.1"/>
    <property type="molecule type" value="Genomic_DNA"/>
</dbReference>
<comment type="caution">
    <text evidence="1">The sequence shown here is derived from an EMBL/GenBank/DDBJ whole genome shotgun (WGS) entry which is preliminary data.</text>
</comment>
<protein>
    <submittedName>
        <fullName evidence="1">SapC family protein</fullName>
    </submittedName>
</protein>
<evidence type="ECO:0000313" key="1">
    <source>
        <dbReference type="EMBL" id="MDR4126431.1"/>
    </source>
</evidence>
<keyword evidence="2" id="KW-1185">Reference proteome</keyword>
<proteinExistence type="predicted"/>
<organism evidence="1 2">
    <name type="scientific">Yanghanlia caeni</name>
    <dbReference type="NCBI Taxonomy" id="3064283"/>
    <lineage>
        <taxon>Bacteria</taxon>
        <taxon>Pseudomonadati</taxon>
        <taxon>Pseudomonadota</taxon>
        <taxon>Betaproteobacteria</taxon>
        <taxon>Burkholderiales</taxon>
        <taxon>Alcaligenaceae</taxon>
        <taxon>Yanghanlia</taxon>
    </lineage>
</organism>
<dbReference type="InterPro" id="IPR010836">
    <property type="entry name" value="SapC"/>
</dbReference>
<accession>A0ABU1D7K6</accession>
<dbReference type="RefSeq" id="WP_347287245.1">
    <property type="nucleotide sequence ID" value="NZ_JAUZQE010000025.1"/>
</dbReference>
<sequence length="258" mass="28329">MAQLTVISREQHANKRWKRYTSYSFAASDAVVPLVVQELPRACLALPIGFVKTDSGFQLVAVQGLLPGKNLWVAPDGRWIGPYVPAAYRGYPFVLANTEDGKRVLCVREDSGLVSEGEGEPFFDEEGKPAKPVQEVLNFLNQVSANAQVTARMCALLAGHELIQPWNVQIKTESGEQPVQGLFRIDEAKLNALPAEAFEALRQGGVLPLLYCQLLSMQHLPVLGKLAGQHAEAQALLEPESGDLDLEFLHDDGNIRFN</sequence>
<reference evidence="1 2" key="1">
    <citation type="submission" date="2023-08" db="EMBL/GenBank/DDBJ databases">
        <title>Alcaligenaceae gen. nov., a novel taxon isolated from the sludge of Yixing Pesticide Factory.</title>
        <authorList>
            <person name="Ruan L."/>
        </authorList>
    </citation>
    <scope>NUCLEOTIDE SEQUENCE [LARGE SCALE GENOMIC DNA]</scope>
    <source>
        <strain evidence="1 2">LG-2</strain>
    </source>
</reference>
<evidence type="ECO:0000313" key="2">
    <source>
        <dbReference type="Proteomes" id="UP001232156"/>
    </source>
</evidence>